<comment type="caution">
    <text evidence="3">The sequence shown here is derived from an EMBL/GenBank/DDBJ whole genome shotgun (WGS) entry which is preliminary data.</text>
</comment>
<dbReference type="InterPro" id="IPR013103">
    <property type="entry name" value="RVT_2"/>
</dbReference>
<proteinExistence type="predicted"/>
<reference evidence="3" key="2">
    <citation type="submission" date="2022-01" db="EMBL/GenBank/DDBJ databases">
        <authorList>
            <person name="Yamashiro T."/>
            <person name="Shiraishi A."/>
            <person name="Satake H."/>
            <person name="Nakayama K."/>
        </authorList>
    </citation>
    <scope>NUCLEOTIDE SEQUENCE</scope>
</reference>
<evidence type="ECO:0000256" key="1">
    <source>
        <dbReference type="SAM" id="MobiDB-lite"/>
    </source>
</evidence>
<dbReference type="EMBL" id="BQNB010019662">
    <property type="protein sequence ID" value="GJT87722.1"/>
    <property type="molecule type" value="Genomic_DNA"/>
</dbReference>
<feature type="region of interest" description="Disordered" evidence="1">
    <location>
        <begin position="1"/>
        <end position="22"/>
    </location>
</feature>
<reference evidence="3" key="1">
    <citation type="journal article" date="2022" name="Int. J. Mol. Sci.">
        <title>Draft Genome of Tanacetum Coccineum: Genomic Comparison of Closely Related Tanacetum-Family Plants.</title>
        <authorList>
            <person name="Yamashiro T."/>
            <person name="Shiraishi A."/>
            <person name="Nakayama K."/>
            <person name="Satake H."/>
        </authorList>
    </citation>
    <scope>NUCLEOTIDE SEQUENCE</scope>
</reference>
<evidence type="ECO:0000259" key="2">
    <source>
        <dbReference type="Pfam" id="PF07727"/>
    </source>
</evidence>
<feature type="domain" description="Reverse transcriptase Ty1/copia-type" evidence="2">
    <location>
        <begin position="140"/>
        <end position="243"/>
    </location>
</feature>
<dbReference type="Proteomes" id="UP001151760">
    <property type="component" value="Unassembled WGS sequence"/>
</dbReference>
<dbReference type="PANTHER" id="PTHR11439">
    <property type="entry name" value="GAG-POL-RELATED RETROTRANSPOSON"/>
    <property type="match status" value="1"/>
</dbReference>
<protein>
    <submittedName>
        <fullName evidence="3">Retrotransposon protein, putative, unclassified</fullName>
    </submittedName>
</protein>
<evidence type="ECO:0000313" key="4">
    <source>
        <dbReference type="Proteomes" id="UP001151760"/>
    </source>
</evidence>
<dbReference type="PANTHER" id="PTHR11439:SF483">
    <property type="entry name" value="PEPTIDE SYNTHASE GLIP-LIKE, PUTATIVE (AFU_ORTHOLOGUE AFUA_3G12920)-RELATED"/>
    <property type="match status" value="1"/>
</dbReference>
<gene>
    <name evidence="3" type="ORF">Tco_1069439</name>
</gene>
<feature type="compositionally biased region" description="Polar residues" evidence="1">
    <location>
        <begin position="1"/>
        <end position="19"/>
    </location>
</feature>
<sequence>MNVQPTLEPTTPTNVNSEETNTDEAAHAPFKAYEFINLFCTPVQDVLESSSRNINTSNMHTFYQLHRSDYHWTKDHPLEQVHGNPSKSVQTRRQLATDIEMCMFALTVNTAEPTNIKEIIADYTWIKAMQEELYQFGRLKVWELVDKPFGKTVINLKLLWKNKKDEDNTVIRNKARLVAKGYQQIEGINFKESFAPVARLEAVRIFVPYAAHKSYPIYQMDVKTAFLNGPLKEEVYVSQLDGFVDLGLQIHQSPRGIFINQAKYALEILKKHGMDKCDSIGTLMATKPNIPNLIQAVCYCARYQARPIEKHLKEVKRIFWYLKGTINMGLWYTKNSGFELTAFSDADHAGCLDTRQSTSGKIQFLEEEYVALSASCAQVLWMGKQLKDYGFDYNKIPLYYDSQSAIAISCNPVTEYQLADMFTKALSQERFEYLVIRLGMRCLTPAELEVLANETA</sequence>
<name>A0ABQ5HII1_9ASTR</name>
<evidence type="ECO:0000313" key="3">
    <source>
        <dbReference type="EMBL" id="GJT87722.1"/>
    </source>
</evidence>
<organism evidence="3 4">
    <name type="scientific">Tanacetum coccineum</name>
    <dbReference type="NCBI Taxonomy" id="301880"/>
    <lineage>
        <taxon>Eukaryota</taxon>
        <taxon>Viridiplantae</taxon>
        <taxon>Streptophyta</taxon>
        <taxon>Embryophyta</taxon>
        <taxon>Tracheophyta</taxon>
        <taxon>Spermatophyta</taxon>
        <taxon>Magnoliopsida</taxon>
        <taxon>eudicotyledons</taxon>
        <taxon>Gunneridae</taxon>
        <taxon>Pentapetalae</taxon>
        <taxon>asterids</taxon>
        <taxon>campanulids</taxon>
        <taxon>Asterales</taxon>
        <taxon>Asteraceae</taxon>
        <taxon>Asteroideae</taxon>
        <taxon>Anthemideae</taxon>
        <taxon>Anthemidinae</taxon>
        <taxon>Tanacetum</taxon>
    </lineage>
</organism>
<dbReference type="Pfam" id="PF07727">
    <property type="entry name" value="RVT_2"/>
    <property type="match status" value="1"/>
</dbReference>
<accession>A0ABQ5HII1</accession>
<keyword evidence="4" id="KW-1185">Reference proteome</keyword>
<dbReference type="CDD" id="cd09272">
    <property type="entry name" value="RNase_HI_RT_Ty1"/>
    <property type="match status" value="1"/>
</dbReference>